<evidence type="ECO:0000259" key="12">
    <source>
        <dbReference type="PROSITE" id="PS50057"/>
    </source>
</evidence>
<keyword evidence="7 10" id="KW-0518">Myosin</keyword>
<name>A0A8C5AQ86_GADMO</name>
<dbReference type="GO" id="GO:0005524">
    <property type="term" value="F:ATP binding"/>
    <property type="evidence" value="ECO:0007669"/>
    <property type="project" value="UniProtKB-UniRule"/>
</dbReference>
<dbReference type="PANTHER" id="PTHR22692">
    <property type="entry name" value="MYOSIN VII, XV"/>
    <property type="match status" value="1"/>
</dbReference>
<dbReference type="PANTHER" id="PTHR22692:SF24">
    <property type="entry name" value="MYOSIN VIIB"/>
    <property type="match status" value="1"/>
</dbReference>
<reference evidence="15" key="2">
    <citation type="submission" date="2025-09" db="UniProtKB">
        <authorList>
            <consortium name="Ensembl"/>
        </authorList>
    </citation>
    <scope>IDENTIFICATION</scope>
</reference>
<dbReference type="Gene3D" id="3.40.850.10">
    <property type="entry name" value="Kinesin motor domain"/>
    <property type="match status" value="1"/>
</dbReference>
<evidence type="ECO:0000256" key="6">
    <source>
        <dbReference type="ARBA" id="ARBA00022840"/>
    </source>
</evidence>
<dbReference type="InterPro" id="IPR036106">
    <property type="entry name" value="MYSc_Myo7"/>
</dbReference>
<dbReference type="Pfam" id="PF00373">
    <property type="entry name" value="FERM_M"/>
    <property type="match status" value="1"/>
</dbReference>
<keyword evidence="5 10" id="KW-0547">Nucleotide-binding</keyword>
<dbReference type="InterPro" id="IPR001609">
    <property type="entry name" value="Myosin_head_motor_dom-like"/>
</dbReference>
<evidence type="ECO:0000259" key="14">
    <source>
        <dbReference type="PROSITE" id="PS51456"/>
    </source>
</evidence>
<dbReference type="GO" id="GO:0003774">
    <property type="term" value="F:cytoskeletal motor activity"/>
    <property type="evidence" value="ECO:0007669"/>
    <property type="project" value="UniProtKB-UniRule"/>
</dbReference>
<evidence type="ECO:0000256" key="4">
    <source>
        <dbReference type="ARBA" id="ARBA00022737"/>
    </source>
</evidence>
<comment type="similarity">
    <text evidence="2 10">Belongs to the TRAFAC class myosin-kinesin ATPase superfamily. Myosin family.</text>
</comment>
<feature type="domain" description="FERM" evidence="12">
    <location>
        <begin position="1324"/>
        <end position="1610"/>
    </location>
</feature>
<dbReference type="InterPro" id="IPR051567">
    <property type="entry name" value="Unconventional_Myosin_ATPase"/>
</dbReference>
<dbReference type="PROSITE" id="PS50057">
    <property type="entry name" value="FERM_3"/>
    <property type="match status" value="2"/>
</dbReference>
<evidence type="ECO:0000256" key="2">
    <source>
        <dbReference type="ARBA" id="ARBA00008314"/>
    </source>
</evidence>
<dbReference type="InterPro" id="IPR038185">
    <property type="entry name" value="MyTH4_dom_sf"/>
</dbReference>
<feature type="region of interest" description="Disordered" evidence="11">
    <location>
        <begin position="752"/>
        <end position="772"/>
    </location>
</feature>
<dbReference type="InterPro" id="IPR029071">
    <property type="entry name" value="Ubiquitin-like_domsf"/>
</dbReference>
<dbReference type="Gene3D" id="1.20.120.720">
    <property type="entry name" value="Myosin VI head, motor domain, U50 subdomain"/>
    <property type="match status" value="1"/>
</dbReference>
<dbReference type="SUPFAM" id="SSF47031">
    <property type="entry name" value="Second domain of FERM"/>
    <property type="match status" value="2"/>
</dbReference>
<evidence type="ECO:0000259" key="13">
    <source>
        <dbReference type="PROSITE" id="PS51016"/>
    </source>
</evidence>
<feature type="region of interest" description="Actin-binding" evidence="10">
    <location>
        <begin position="557"/>
        <end position="579"/>
    </location>
</feature>
<dbReference type="SUPFAM" id="SSF54236">
    <property type="entry name" value="Ubiquitin-like"/>
    <property type="match status" value="1"/>
</dbReference>
<dbReference type="GeneTree" id="ENSGT00940000157247"/>
<dbReference type="Pfam" id="PF00063">
    <property type="entry name" value="Myosin_head"/>
    <property type="match status" value="1"/>
</dbReference>
<feature type="binding site" evidence="10">
    <location>
        <begin position="100"/>
        <end position="107"/>
    </location>
    <ligand>
        <name>ATP</name>
        <dbReference type="ChEBI" id="CHEBI:30616"/>
    </ligand>
</feature>
<accession>A0A8C5AQ86</accession>
<dbReference type="InterPro" id="IPR035963">
    <property type="entry name" value="FERM_2"/>
</dbReference>
<evidence type="ECO:0000256" key="8">
    <source>
        <dbReference type="ARBA" id="ARBA00023175"/>
    </source>
</evidence>
<dbReference type="Gene3D" id="3.10.20.90">
    <property type="entry name" value="Phosphatidylinositol 3-kinase Catalytic Subunit, Chain A, domain 1"/>
    <property type="match status" value="2"/>
</dbReference>
<reference evidence="15" key="1">
    <citation type="submission" date="2025-08" db="UniProtKB">
        <authorList>
            <consortium name="Ensembl"/>
        </authorList>
    </citation>
    <scope>IDENTIFICATION</scope>
</reference>
<dbReference type="Pfam" id="PF00784">
    <property type="entry name" value="MyTH4"/>
    <property type="match status" value="2"/>
</dbReference>
<dbReference type="PROSITE" id="PS51016">
    <property type="entry name" value="MYTH4"/>
    <property type="match status" value="2"/>
</dbReference>
<dbReference type="PRINTS" id="PR00193">
    <property type="entry name" value="MYOSINHEAVY"/>
</dbReference>
<feature type="domain" description="Myosin motor" evidence="14">
    <location>
        <begin position="7"/>
        <end position="672"/>
    </location>
</feature>
<feature type="domain" description="MyTH4" evidence="13">
    <location>
        <begin position="1196"/>
        <end position="1350"/>
    </location>
</feature>
<feature type="region of interest" description="Disordered" evidence="11">
    <location>
        <begin position="669"/>
        <end position="691"/>
    </location>
</feature>
<dbReference type="CDD" id="cd01381">
    <property type="entry name" value="MYSc_Myo7"/>
    <property type="match status" value="1"/>
</dbReference>
<dbReference type="SMART" id="SM00139">
    <property type="entry name" value="MyTH4"/>
    <property type="match status" value="2"/>
</dbReference>
<keyword evidence="9 10" id="KW-0009">Actin-binding</keyword>
<evidence type="ECO:0000256" key="3">
    <source>
        <dbReference type="ARBA" id="ARBA00022490"/>
    </source>
</evidence>
<evidence type="ECO:0000256" key="7">
    <source>
        <dbReference type="ARBA" id="ARBA00023123"/>
    </source>
</evidence>
<dbReference type="Gene3D" id="1.10.10.820">
    <property type="match status" value="1"/>
</dbReference>
<dbReference type="Gene3D" id="1.20.58.530">
    <property type="match status" value="1"/>
</dbReference>
<dbReference type="Gene3D" id="1.20.80.10">
    <property type="match status" value="2"/>
</dbReference>
<dbReference type="SMART" id="SM00242">
    <property type="entry name" value="MYSc"/>
    <property type="match status" value="1"/>
</dbReference>
<evidence type="ECO:0000313" key="15">
    <source>
        <dbReference type="Ensembl" id="ENSGMOP00000033890.1"/>
    </source>
</evidence>
<comment type="subcellular location">
    <subcellularLocation>
        <location evidence="1">Cytoplasm</location>
    </subcellularLocation>
</comment>
<feature type="domain" description="MyTH4" evidence="13">
    <location>
        <begin position="713"/>
        <end position="904"/>
    </location>
</feature>
<dbReference type="InterPro" id="IPR000299">
    <property type="entry name" value="FERM_domain"/>
</dbReference>
<dbReference type="InterPro" id="IPR027417">
    <property type="entry name" value="P-loop_NTPase"/>
</dbReference>
<evidence type="ECO:0000256" key="10">
    <source>
        <dbReference type="PROSITE-ProRule" id="PRU00782"/>
    </source>
</evidence>
<keyword evidence="6 10" id="KW-0067">ATP-binding</keyword>
<proteinExistence type="inferred from homology"/>
<organism evidence="15 16">
    <name type="scientific">Gadus morhua</name>
    <name type="common">Atlantic cod</name>
    <dbReference type="NCBI Taxonomy" id="8049"/>
    <lineage>
        <taxon>Eukaryota</taxon>
        <taxon>Metazoa</taxon>
        <taxon>Chordata</taxon>
        <taxon>Craniata</taxon>
        <taxon>Vertebrata</taxon>
        <taxon>Euteleostomi</taxon>
        <taxon>Actinopterygii</taxon>
        <taxon>Neopterygii</taxon>
        <taxon>Teleostei</taxon>
        <taxon>Neoteleostei</taxon>
        <taxon>Acanthomorphata</taxon>
        <taxon>Zeiogadaria</taxon>
        <taxon>Gadariae</taxon>
        <taxon>Gadiformes</taxon>
        <taxon>Gadoidei</taxon>
        <taxon>Gadidae</taxon>
        <taxon>Gadus</taxon>
    </lineage>
</organism>
<dbReference type="GO" id="GO:0005737">
    <property type="term" value="C:cytoplasm"/>
    <property type="evidence" value="ECO:0007669"/>
    <property type="project" value="UniProtKB-SubCell"/>
</dbReference>
<evidence type="ECO:0000256" key="5">
    <source>
        <dbReference type="ARBA" id="ARBA00022741"/>
    </source>
</evidence>
<evidence type="ECO:0000313" key="16">
    <source>
        <dbReference type="Proteomes" id="UP000694546"/>
    </source>
</evidence>
<dbReference type="CDD" id="cd14473">
    <property type="entry name" value="FERM_B-lobe"/>
    <property type="match status" value="2"/>
</dbReference>
<dbReference type="SUPFAM" id="SSF52540">
    <property type="entry name" value="P-loop containing nucleoside triphosphate hydrolases"/>
    <property type="match status" value="1"/>
</dbReference>
<dbReference type="InterPro" id="IPR000857">
    <property type="entry name" value="MyTH4_dom"/>
</dbReference>
<evidence type="ECO:0000256" key="11">
    <source>
        <dbReference type="SAM" id="MobiDB-lite"/>
    </source>
</evidence>
<feature type="domain" description="FERM" evidence="12">
    <location>
        <begin position="909"/>
        <end position="1220"/>
    </location>
</feature>
<dbReference type="InterPro" id="IPR019749">
    <property type="entry name" value="Band_41_domain"/>
</dbReference>
<dbReference type="GO" id="GO:0003779">
    <property type="term" value="F:actin binding"/>
    <property type="evidence" value="ECO:0007669"/>
    <property type="project" value="UniProtKB-KW"/>
</dbReference>
<dbReference type="InterPro" id="IPR019748">
    <property type="entry name" value="FERM_central"/>
</dbReference>
<dbReference type="Proteomes" id="UP000694546">
    <property type="component" value="Chromosome 8"/>
</dbReference>
<dbReference type="Gene3D" id="1.20.5.4820">
    <property type="match status" value="1"/>
</dbReference>
<keyword evidence="4" id="KW-0677">Repeat</keyword>
<dbReference type="InterPro" id="IPR011993">
    <property type="entry name" value="PH-like_dom_sf"/>
</dbReference>
<sequence length="1610" mass="183095">MHATSVEGVDDMIQLGDLSEAGLLRNLLVRHRKGLIYTYTGSVLVAVNPYKDLPLYTQEQVKLYHGQKLGELPPHVFAIADTCYYNLKRYDTDQCCIISGESGAGKTESSKLILQYLAAISGRRSNLEQQILESNPILEAFGNAKTIRNDNSSRFGKYLEISFNQDGAIEGARVEQYLLEKCRVCHQAEAERNFHIFYCMLAGLTAEQKKKLSLKDAKAYKFLTRGGSIVCNGRDDAKDFGRIGSALKVLTFRESQSWEIYKLLAAILHLGNISFEGKAFLLEGLLERLSSGSESRPLMTQRSFLTNRETVTKPLNKEQAADCRDALVKAVYNKMFLWIVGKINGIIGKAVKEDSGSSHRSIGLLDIFGFENFLINSFEQLCINLANEKLQQFFVVNIFELEQKEYLRQGVVWDNITFSDNKPTLELLVSKPCNLLAMIDEESQFPKGTDSTMLYKMNQQHKENKGYVSSKNEHDSQFGIKHFAGQVFYDSNGFLEKNRDAISSNIIMMISISKNKLLHDIFKSELSNKGVKKSANNKAMGDKKQMPTLSGQFRRSLESLMKALDACQPFFIRCFKPNKDKNSEGFDRELCMVQLRYSGMMDTVRIRKLGFPIRHTFKDFMFRYRVLLNTSDGACCQAICTALIRGKDQWKVGKSKLFLKVRQRHTTEEVEEKEKKKKKKEEEEEEEPFKEDKEFSFQKFCSLHFQGDASHTHISQRLREPLLAHQDERDSLACLTVWWIILRFMGDMVEPRAPDPSNPQARRTSSAYHPSMVQRQGRRLSSMVEDVLIGEGPTLDRPLTPLEKLHIIVGYGLSRPGIRDEIFCQILKQLMGNGDKEVCLRGWTLLSMCLSSFPPSQILIKYLENFLRRGPKGYAAYCADRLRRTVANGEREEVPCEMELQATESKKPMDVTVSLMDGRKFTLQVDAACTSGEVLREVAQKINLTDTYGFSLYISIMEKRWSLGSSGKHVMDSVSQCEHAVRQQGSEESRAPWQLWVRKEMFTPWHDCAVDPVSTELIYRQVLLGLKAEEYVCDKEDEYAQLAAKHYFVQFGAENTPQNTRRAVEDCITSSLIDAKSRAKWNQLVGSIHAQVNSPRRHDDPQRSASLETKSAIDRCQKSLFDWTHLLPGPPLPLSRFALAINSTGVSFMDGKDTKLLEIPNVELTGATVTSTRTAGKDLNRVGATQLAFRERLWVTSKEPLKQPLLRTLTNNSELSTIACNAFVDILSITPYMGDYPIKHARSPMELTDQIFGPATQHPALQDEIYCQIMKQMTNNRNRVSMELGWQLLWLCTGLFPPSNSLAKHAHRFLKSRPRDPLASDCLKRLQNILRSVIRLRCVIQNIISMILDLCSTIATQLNLSSPDGYGLFMKTAVKVRPAKGSNPDMYFFDSLRQNAEPPKKIKKAKEATPSAFLVFFMRKLWFNVIPGRDLTADLTFHYPQEMPRYLRGYHNCSREDMIELAALLFRIQTDSDRSQFVMIPRMLKELVPDDQIDLMSSDEWKKVGSESGTEQLERMGITADEARVNFLKVISSWPTFGCTFFEVKVSHRSNAFSIMSTFQELLVMHPFGKITDWQTDNHHFHMSIGGLVQGTFSCETPLVNTGGDTLISY</sequence>
<dbReference type="Ensembl" id="ENSGMOT00000042348.1">
    <property type="protein sequence ID" value="ENSGMOP00000033890.1"/>
    <property type="gene ID" value="ENSGMOG00000013078.2"/>
</dbReference>
<keyword evidence="16" id="KW-1185">Reference proteome</keyword>
<dbReference type="Gene3D" id="1.25.40.530">
    <property type="entry name" value="MyTH4 domain"/>
    <property type="match status" value="2"/>
</dbReference>
<keyword evidence="3" id="KW-0963">Cytoplasm</keyword>
<keyword evidence="8 10" id="KW-0505">Motor protein</keyword>
<feature type="compositionally biased region" description="Polar residues" evidence="11">
    <location>
        <begin position="758"/>
        <end position="768"/>
    </location>
</feature>
<protein>
    <recommendedName>
        <fullName evidence="17">Myosin VIIBb</fullName>
    </recommendedName>
</protein>
<dbReference type="Gene3D" id="2.30.29.30">
    <property type="entry name" value="Pleckstrin-homology domain (PH domain)/Phosphotyrosine-binding domain (PTB)"/>
    <property type="match status" value="1"/>
</dbReference>
<dbReference type="InterPro" id="IPR036961">
    <property type="entry name" value="Kinesin_motor_dom_sf"/>
</dbReference>
<evidence type="ECO:0000256" key="9">
    <source>
        <dbReference type="ARBA" id="ARBA00023203"/>
    </source>
</evidence>
<dbReference type="CDD" id="cd17092">
    <property type="entry name" value="FERM1_F1_Myosin-VII"/>
    <property type="match status" value="1"/>
</dbReference>
<dbReference type="InterPro" id="IPR014352">
    <property type="entry name" value="FERM/acyl-CoA-bd_prot_sf"/>
</dbReference>
<dbReference type="PROSITE" id="PS51456">
    <property type="entry name" value="MYOSIN_MOTOR"/>
    <property type="match status" value="1"/>
</dbReference>
<evidence type="ECO:0008006" key="17">
    <source>
        <dbReference type="Google" id="ProtNLM"/>
    </source>
</evidence>
<dbReference type="Pfam" id="PF21989">
    <property type="entry name" value="RA_2"/>
    <property type="match status" value="1"/>
</dbReference>
<dbReference type="GO" id="GO:0016459">
    <property type="term" value="C:myosin complex"/>
    <property type="evidence" value="ECO:0007669"/>
    <property type="project" value="UniProtKB-KW"/>
</dbReference>
<dbReference type="SMART" id="SM00295">
    <property type="entry name" value="B41"/>
    <property type="match status" value="2"/>
</dbReference>
<evidence type="ECO:0000256" key="1">
    <source>
        <dbReference type="ARBA" id="ARBA00004496"/>
    </source>
</evidence>